<feature type="transmembrane region" description="Helical" evidence="1">
    <location>
        <begin position="99"/>
        <end position="117"/>
    </location>
</feature>
<organism evidence="3 4">
    <name type="scientific">Xenorhabdus szentirmaii DSM 16338</name>
    <dbReference type="NCBI Taxonomy" id="1427518"/>
    <lineage>
        <taxon>Bacteria</taxon>
        <taxon>Pseudomonadati</taxon>
        <taxon>Pseudomonadota</taxon>
        <taxon>Gammaproteobacteria</taxon>
        <taxon>Enterobacterales</taxon>
        <taxon>Morganellaceae</taxon>
        <taxon>Xenorhabdus</taxon>
    </lineage>
</organism>
<protein>
    <recommendedName>
        <fullName evidence="2">DUF6708 domain-containing protein</fullName>
    </recommendedName>
</protein>
<dbReference type="AlphaFoldDB" id="W1J408"/>
<evidence type="ECO:0000313" key="3">
    <source>
        <dbReference type="EMBL" id="CDL85492.1"/>
    </source>
</evidence>
<keyword evidence="1" id="KW-1133">Transmembrane helix</keyword>
<dbReference type="EMBL" id="CBXF010000142">
    <property type="protein sequence ID" value="CDL85492.1"/>
    <property type="molecule type" value="Genomic_DNA"/>
</dbReference>
<dbReference type="Proteomes" id="UP000019202">
    <property type="component" value="Unassembled WGS sequence"/>
</dbReference>
<name>W1J408_9GAMM</name>
<keyword evidence="1" id="KW-0812">Transmembrane</keyword>
<keyword evidence="4" id="KW-1185">Reference proteome</keyword>
<comment type="caution">
    <text evidence="3">The sequence shown here is derived from an EMBL/GenBank/DDBJ whole genome shotgun (WGS) entry which is preliminary data.</text>
</comment>
<evidence type="ECO:0000313" key="4">
    <source>
        <dbReference type="Proteomes" id="UP000019202"/>
    </source>
</evidence>
<feature type="transmembrane region" description="Helical" evidence="1">
    <location>
        <begin position="20"/>
        <end position="45"/>
    </location>
</feature>
<evidence type="ECO:0000259" key="2">
    <source>
        <dbReference type="Pfam" id="PF20455"/>
    </source>
</evidence>
<proteinExistence type="predicted"/>
<accession>W1J408</accession>
<keyword evidence="1" id="KW-0472">Membrane</keyword>
<dbReference type="InterPro" id="IPR046554">
    <property type="entry name" value="DUF6708"/>
</dbReference>
<evidence type="ECO:0000256" key="1">
    <source>
        <dbReference type="SAM" id="Phobius"/>
    </source>
</evidence>
<dbReference type="Pfam" id="PF20455">
    <property type="entry name" value="DUF6708"/>
    <property type="match status" value="1"/>
</dbReference>
<feature type="transmembrane region" description="Helical" evidence="1">
    <location>
        <begin position="57"/>
        <end position="79"/>
    </location>
</feature>
<reference evidence="3" key="1">
    <citation type="submission" date="2013-11" db="EMBL/GenBank/DDBJ databases">
        <title>Draft genome sequence and annotation of the entomopathogenic bacteria, Xenorhabdus cabanillasi strain JM26 and Xenorhabdus szentirmai strain DSM 16338.</title>
        <authorList>
            <person name="Gualtieri M."/>
            <person name="Ogier J.C."/>
            <person name="Pages S."/>
            <person name="Givaudan A."/>
            <person name="Gaudriault S."/>
        </authorList>
    </citation>
    <scope>NUCLEOTIDE SEQUENCE [LARGE SCALE GENOMIC DNA]</scope>
    <source>
        <strain evidence="3">DSM 16338</strain>
    </source>
</reference>
<feature type="domain" description="DUF6708" evidence="2">
    <location>
        <begin position="68"/>
        <end position="109"/>
    </location>
</feature>
<sequence length="145" mass="16762">MNSTYLKTVDVQYADKGYVSLISFGAGIAFLCIMIWGGYSLIQALSLRNDPLSAQGIFSLLLLNGLLCLIIFGCVKFTLMEWFKKNHYPIRFNRKNQMVYVYHVNGTILSAPWRSLFLRLMKGIKKQLSDIYWLMIMKPYYGHSI</sequence>
<gene>
    <name evidence="3" type="ORF">XSR1_790004</name>
</gene>
<dbReference type="STRING" id="1427518.XSR1_790004"/>